<dbReference type="GO" id="GO:0005886">
    <property type="term" value="C:plasma membrane"/>
    <property type="evidence" value="ECO:0007669"/>
    <property type="project" value="TreeGrafter"/>
</dbReference>
<evidence type="ECO:0000256" key="1">
    <source>
        <dbReference type="SAM" id="Phobius"/>
    </source>
</evidence>
<keyword evidence="1" id="KW-0812">Transmembrane</keyword>
<dbReference type="Proteomes" id="UP000006578">
    <property type="component" value="Chromosome"/>
</dbReference>
<proteinExistence type="predicted"/>
<dbReference type="EMBL" id="CP000356">
    <property type="protein sequence ID" value="ABF54054.1"/>
    <property type="molecule type" value="Genomic_DNA"/>
</dbReference>
<name>Q1GQL8_SPHAL</name>
<dbReference type="RefSeq" id="WP_011542629.1">
    <property type="nucleotide sequence ID" value="NC_008048.1"/>
</dbReference>
<dbReference type="OrthoDB" id="7173290at2"/>
<sequence length="152" mass="15604">MTANHAAPAFAAIMLLTGVGIPILAALNGGLGARLGSPMAASMILFGLAFLIAAAGALMTGSFGAVRFTGDIPVHFYFGGLFVAFYVIAVTFIAPRFGVGNAIFFVLVGQLVSAATIDHFGLFGAIRSTIDLKRIAGIALMIAGVWLARRTG</sequence>
<feature type="transmembrane region" description="Helical" evidence="1">
    <location>
        <begin position="39"/>
        <end position="63"/>
    </location>
</feature>
<keyword evidence="3" id="KW-1185">Reference proteome</keyword>
<gene>
    <name evidence="2" type="ordered locus">Sala_2345</name>
</gene>
<dbReference type="HOGENOM" id="CLU_068878_1_1_5"/>
<dbReference type="PANTHER" id="PTHR34821">
    <property type="entry name" value="INNER MEMBRANE PROTEIN YDCZ"/>
    <property type="match status" value="1"/>
</dbReference>
<dbReference type="PANTHER" id="PTHR34821:SF2">
    <property type="entry name" value="INNER MEMBRANE PROTEIN YDCZ"/>
    <property type="match status" value="1"/>
</dbReference>
<dbReference type="STRING" id="317655.Sala_2345"/>
<keyword evidence="1" id="KW-0472">Membrane</keyword>
<dbReference type="InterPro" id="IPR006750">
    <property type="entry name" value="YdcZ"/>
</dbReference>
<reference evidence="2 3" key="1">
    <citation type="journal article" date="2009" name="Proc. Natl. Acad. Sci. U.S.A.">
        <title>The genomic basis of trophic strategy in marine bacteria.</title>
        <authorList>
            <person name="Lauro F.M."/>
            <person name="McDougald D."/>
            <person name="Thomas T."/>
            <person name="Williams T.J."/>
            <person name="Egan S."/>
            <person name="Rice S."/>
            <person name="DeMaere M.Z."/>
            <person name="Ting L."/>
            <person name="Ertan H."/>
            <person name="Johnson J."/>
            <person name="Ferriera S."/>
            <person name="Lapidus A."/>
            <person name="Anderson I."/>
            <person name="Kyrpides N."/>
            <person name="Munk A.C."/>
            <person name="Detter C."/>
            <person name="Han C.S."/>
            <person name="Brown M.V."/>
            <person name="Robb F.T."/>
            <person name="Kjelleberg S."/>
            <person name="Cavicchioli R."/>
        </authorList>
    </citation>
    <scope>NUCLEOTIDE SEQUENCE [LARGE SCALE GENOMIC DNA]</scope>
    <source>
        <strain evidence="3">DSM 13593 / LMG 18877 / RB2256</strain>
    </source>
</reference>
<feature type="transmembrane region" description="Helical" evidence="1">
    <location>
        <begin position="6"/>
        <end position="27"/>
    </location>
</feature>
<feature type="transmembrane region" description="Helical" evidence="1">
    <location>
        <begin position="75"/>
        <end position="95"/>
    </location>
</feature>
<organism evidence="2 3">
    <name type="scientific">Sphingopyxis alaskensis (strain DSM 13593 / LMG 18877 / RB2256)</name>
    <name type="common">Sphingomonas alaskensis</name>
    <dbReference type="NCBI Taxonomy" id="317655"/>
    <lineage>
        <taxon>Bacteria</taxon>
        <taxon>Pseudomonadati</taxon>
        <taxon>Pseudomonadota</taxon>
        <taxon>Alphaproteobacteria</taxon>
        <taxon>Sphingomonadales</taxon>
        <taxon>Sphingomonadaceae</taxon>
        <taxon>Sphingopyxis</taxon>
    </lineage>
</organism>
<evidence type="ECO:0000313" key="2">
    <source>
        <dbReference type="EMBL" id="ABF54054.1"/>
    </source>
</evidence>
<dbReference type="eggNOG" id="COG3238">
    <property type="taxonomic scope" value="Bacteria"/>
</dbReference>
<dbReference type="KEGG" id="sal:Sala_2345"/>
<dbReference type="Pfam" id="PF04657">
    <property type="entry name" value="DMT_YdcZ"/>
    <property type="match status" value="1"/>
</dbReference>
<accession>Q1GQL8</accession>
<feature type="transmembrane region" description="Helical" evidence="1">
    <location>
        <begin position="102"/>
        <end position="126"/>
    </location>
</feature>
<evidence type="ECO:0008006" key="4">
    <source>
        <dbReference type="Google" id="ProtNLM"/>
    </source>
</evidence>
<protein>
    <recommendedName>
        <fullName evidence="4">Transporter family-2 protein</fullName>
    </recommendedName>
</protein>
<dbReference type="AlphaFoldDB" id="Q1GQL8"/>
<keyword evidence="1" id="KW-1133">Transmembrane helix</keyword>
<evidence type="ECO:0000313" key="3">
    <source>
        <dbReference type="Proteomes" id="UP000006578"/>
    </source>
</evidence>